<keyword evidence="2" id="KW-1133">Transmembrane helix</keyword>
<dbReference type="AlphaFoldDB" id="A0A423SAA7"/>
<feature type="transmembrane region" description="Helical" evidence="2">
    <location>
        <begin position="492"/>
        <end position="515"/>
    </location>
</feature>
<dbReference type="OrthoDB" id="28868at2759"/>
<evidence type="ECO:0000256" key="2">
    <source>
        <dbReference type="SAM" id="Phobius"/>
    </source>
</evidence>
<feature type="transmembrane region" description="Helical" evidence="2">
    <location>
        <begin position="739"/>
        <end position="762"/>
    </location>
</feature>
<dbReference type="InterPro" id="IPR001810">
    <property type="entry name" value="F-box_dom"/>
</dbReference>
<dbReference type="InterPro" id="IPR036623">
    <property type="entry name" value="Hemimethylated_DNA-bd_sf"/>
</dbReference>
<accession>A0A423SAA7</accession>
<dbReference type="Gene3D" id="1.20.1250.20">
    <property type="entry name" value="MFS general substrate transporter like domains"/>
    <property type="match status" value="1"/>
</dbReference>
<evidence type="ECO:0000313" key="5">
    <source>
        <dbReference type="Proteomes" id="UP000283509"/>
    </source>
</evidence>
<keyword evidence="5" id="KW-1185">Reference proteome</keyword>
<proteinExistence type="predicted"/>
<feature type="domain" description="Hemimethylated DNA-binding" evidence="3">
    <location>
        <begin position="293"/>
        <end position="390"/>
    </location>
</feature>
<dbReference type="Gene3D" id="1.20.1280.50">
    <property type="match status" value="1"/>
</dbReference>
<dbReference type="Pfam" id="PF08755">
    <property type="entry name" value="YccV-like"/>
    <property type="match status" value="1"/>
</dbReference>
<dbReference type="PANTHER" id="PTHR11388:SF142">
    <property type="entry name" value="SOLUTE CARRIER ORGANIC ANION TRANSPORTER FAMILY MEMBER 5A1"/>
    <property type="match status" value="1"/>
</dbReference>
<dbReference type="InterPro" id="IPR004156">
    <property type="entry name" value="OATP"/>
</dbReference>
<comment type="caution">
    <text evidence="4">The sequence shown here is derived from an EMBL/GenBank/DDBJ whole genome shotgun (WGS) entry which is preliminary data.</text>
</comment>
<dbReference type="InterPro" id="IPR036259">
    <property type="entry name" value="MFS_trans_sf"/>
</dbReference>
<feature type="transmembrane region" description="Helical" evidence="2">
    <location>
        <begin position="521"/>
        <end position="541"/>
    </location>
</feature>
<feature type="transmembrane region" description="Helical" evidence="2">
    <location>
        <begin position="701"/>
        <end position="727"/>
    </location>
</feature>
<dbReference type="Proteomes" id="UP000283509">
    <property type="component" value="Unassembled WGS sequence"/>
</dbReference>
<reference evidence="4 5" key="1">
    <citation type="submission" date="2018-04" db="EMBL/GenBank/DDBJ databases">
        <authorList>
            <person name="Zhang X."/>
            <person name="Yuan J."/>
            <person name="Li F."/>
            <person name="Xiang J."/>
        </authorList>
    </citation>
    <scope>NUCLEOTIDE SEQUENCE [LARGE SCALE GENOMIC DNA]</scope>
    <source>
        <tissue evidence="4">Muscle</tissue>
    </source>
</reference>
<dbReference type="InterPro" id="IPR036047">
    <property type="entry name" value="F-box-like_dom_sf"/>
</dbReference>
<dbReference type="GO" id="GO:0015347">
    <property type="term" value="F:sodium-independent organic anion transmembrane transporter activity"/>
    <property type="evidence" value="ECO:0007669"/>
    <property type="project" value="TreeGrafter"/>
</dbReference>
<feature type="transmembrane region" description="Helical" evidence="2">
    <location>
        <begin position="456"/>
        <end position="480"/>
    </location>
</feature>
<evidence type="ECO:0000313" key="4">
    <source>
        <dbReference type="EMBL" id="ROT61125.1"/>
    </source>
</evidence>
<dbReference type="GO" id="GO:0043252">
    <property type="term" value="P:sodium-independent organic anion transport"/>
    <property type="evidence" value="ECO:0007669"/>
    <property type="project" value="TreeGrafter"/>
</dbReference>
<dbReference type="Pfam" id="PF12937">
    <property type="entry name" value="F-box-like"/>
    <property type="match status" value="1"/>
</dbReference>
<gene>
    <name evidence="4" type="ORF">C7M84_021132</name>
</gene>
<dbReference type="SUPFAM" id="SSF103473">
    <property type="entry name" value="MFS general substrate transporter"/>
    <property type="match status" value="1"/>
</dbReference>
<keyword evidence="2" id="KW-0472">Membrane</keyword>
<dbReference type="SMART" id="SM00992">
    <property type="entry name" value="YccV-like"/>
    <property type="match status" value="1"/>
</dbReference>
<dbReference type="NCBIfam" id="TIGR02097">
    <property type="entry name" value="yccV"/>
    <property type="match status" value="1"/>
</dbReference>
<dbReference type="Pfam" id="PF03137">
    <property type="entry name" value="OATP"/>
    <property type="match status" value="2"/>
</dbReference>
<dbReference type="InterPro" id="IPR011722">
    <property type="entry name" value="Hemimethylated_DNA-bd_dom"/>
</dbReference>
<evidence type="ECO:0000256" key="1">
    <source>
        <dbReference type="ARBA" id="ARBA00023157"/>
    </source>
</evidence>
<protein>
    <submittedName>
        <fullName evidence="4">Putative solute carrier organic anion transporter family member 3A1 isoform X2</fullName>
    </submittedName>
</protein>
<dbReference type="PANTHER" id="PTHR11388">
    <property type="entry name" value="ORGANIC ANION TRANSPORTER"/>
    <property type="match status" value="1"/>
</dbReference>
<organism evidence="4 5">
    <name type="scientific">Penaeus vannamei</name>
    <name type="common">Whiteleg shrimp</name>
    <name type="synonym">Litopenaeus vannamei</name>
    <dbReference type="NCBI Taxonomy" id="6689"/>
    <lineage>
        <taxon>Eukaryota</taxon>
        <taxon>Metazoa</taxon>
        <taxon>Ecdysozoa</taxon>
        <taxon>Arthropoda</taxon>
        <taxon>Crustacea</taxon>
        <taxon>Multicrustacea</taxon>
        <taxon>Malacostraca</taxon>
        <taxon>Eumalacostraca</taxon>
        <taxon>Eucarida</taxon>
        <taxon>Decapoda</taxon>
        <taxon>Dendrobranchiata</taxon>
        <taxon>Penaeoidea</taxon>
        <taxon>Penaeidae</taxon>
        <taxon>Penaeus</taxon>
    </lineage>
</organism>
<dbReference type="Gene3D" id="2.30.30.390">
    <property type="entry name" value="Hemimethylated DNA-binding domain"/>
    <property type="match status" value="1"/>
</dbReference>
<keyword evidence="2" id="KW-0812">Transmembrane</keyword>
<dbReference type="GO" id="GO:0003677">
    <property type="term" value="F:DNA binding"/>
    <property type="evidence" value="ECO:0007669"/>
    <property type="project" value="InterPro"/>
</dbReference>
<sequence>MEPSDQVGLLDLPDELLLKIVSCRVITVQDLGRGAATCTRLRNVIATQDLWRKKIEQYYPKVWDQLPSNAGIQDWRQEVQIMKQLEVDVHKLVSSLSLRLYQHLHLTTPVYAEIDALVSSGTYTPIYIINILRQIVDDGEQYDNMTNKYYALRVMSHVHQGACRREWEEFVARPSAEQSLEVGAILMARWFQPHADISIKQMQAHVSDHMELFCSATELMSLLTPNDRSIQELLLRIYYTLEIHYDRIVAGCHRLLTQGPSTIIEEMLADCERILESQKDVPRPISPNPRYREVSYAIGMVMQHKRYHYTCVIFGWDRECRMPSDWVQRMGVYNLLYKTKQPFYNVLVYDGSHRYAAQENLEIAPDPRPITHSDVGKYFKKFNGTHYIPNTELEQEYPEDEPVRNELLRTRGCSRGVCYSTTTSAPKPATPPEDSNDCGLFSFRPAFLQKLANIKIFVFLLSVLVTIQQALASGYLNSVITTIEKRYEIPSSLTGVISSMYEIGNVITVIFVSYLGSKRRIPVWIGVGCCVMGIGSMLFVMPQLISDRWSIELETINDTDSKHICRNARVRDDTSERLSDLGFGTLPDLSKGVPLGSHNSIQYGKPDNCIKGSRSNVMPVLFFMLAQLLLGAGGSPLFTLGTTYIDDHVKRESSSMYIGILGEGNQSSPFLSSSASGGGFSEVTVVPVATAGPCYYPCNTIMPFMILLFFMCTVVAISQMPLLMIVLRSVDEEERSFALGVQFVIFRLIAYIPAPIMFGSVIDSTCLLWKSSCGEKGGRCLIYDIEAFRFR</sequence>
<dbReference type="GO" id="GO:0016323">
    <property type="term" value="C:basolateral plasma membrane"/>
    <property type="evidence" value="ECO:0007669"/>
    <property type="project" value="TreeGrafter"/>
</dbReference>
<dbReference type="EMBL" id="QCYY01004339">
    <property type="protein sequence ID" value="ROT61125.1"/>
    <property type="molecule type" value="Genomic_DNA"/>
</dbReference>
<dbReference type="SUPFAM" id="SSF141255">
    <property type="entry name" value="YccV-like"/>
    <property type="match status" value="1"/>
</dbReference>
<dbReference type="SUPFAM" id="SSF81383">
    <property type="entry name" value="F-box domain"/>
    <property type="match status" value="1"/>
</dbReference>
<evidence type="ECO:0000259" key="3">
    <source>
        <dbReference type="SMART" id="SM00992"/>
    </source>
</evidence>
<feature type="transmembrane region" description="Helical" evidence="2">
    <location>
        <begin position="620"/>
        <end position="645"/>
    </location>
</feature>
<reference evidence="4 5" key="2">
    <citation type="submission" date="2019-01" db="EMBL/GenBank/DDBJ databases">
        <title>The decoding of complex shrimp genome reveals the adaptation for benthos swimmer, frequently molting mechanism and breeding impact on genome.</title>
        <authorList>
            <person name="Sun Y."/>
            <person name="Gao Y."/>
            <person name="Yu Y."/>
        </authorList>
    </citation>
    <scope>NUCLEOTIDE SEQUENCE [LARGE SCALE GENOMIC DNA]</scope>
    <source>
        <tissue evidence="4">Muscle</tissue>
    </source>
</reference>
<keyword evidence="1" id="KW-1015">Disulfide bond</keyword>
<name>A0A423SAA7_PENVA</name>